<evidence type="ECO:0000313" key="3">
    <source>
        <dbReference type="EMBL" id="AKM82747.1"/>
    </source>
</evidence>
<dbReference type="NCBIfam" id="TIGR00082">
    <property type="entry name" value="rbfA"/>
    <property type="match status" value="1"/>
</dbReference>
<protein>
    <recommendedName>
        <fullName evidence="2">Ribosome-binding factor A</fullName>
    </recommendedName>
</protein>
<dbReference type="GO" id="GO:0030490">
    <property type="term" value="P:maturation of SSU-rRNA"/>
    <property type="evidence" value="ECO:0007669"/>
    <property type="project" value="UniProtKB-UniRule"/>
</dbReference>
<dbReference type="Gene3D" id="3.30.300.20">
    <property type="match status" value="1"/>
</dbReference>
<comment type="function">
    <text evidence="2">One of several proteins that assist in the late maturation steps of the functional core of the 30S ribosomal subunit. Associates with free 30S ribosomal subunits (but not with 30S subunits that are part of 70S ribosomes or polysomes). Required for efficient processing of 16S rRNA. May interact with the 5'-terminal helix region of 16S rRNA.</text>
</comment>
<evidence type="ECO:0000256" key="1">
    <source>
        <dbReference type="ARBA" id="ARBA00022517"/>
    </source>
</evidence>
<dbReference type="KEGG" id="bbgw:UT28_C0001G0970"/>
<dbReference type="Pfam" id="PF02033">
    <property type="entry name" value="RBFA"/>
    <property type="match status" value="1"/>
</dbReference>
<comment type="subunit">
    <text evidence="2">Monomer. Binds 30S ribosomal subunits, but not 50S ribosomal subunits or 70S ribosomes.</text>
</comment>
<accession>A0A0G4B704</accession>
<dbReference type="EMBL" id="CP011213">
    <property type="protein sequence ID" value="AKM82747.1"/>
    <property type="molecule type" value="Genomic_DNA"/>
</dbReference>
<keyword evidence="2" id="KW-0963">Cytoplasm</keyword>
<dbReference type="InterPro" id="IPR015946">
    <property type="entry name" value="KH_dom-like_a/b"/>
</dbReference>
<reference evidence="3 4" key="1">
    <citation type="journal article" date="2015" name="Nature">
        <title>rRNA introns, odd ribosomes, and small enigmatic genomes across a large radiation of phyla.</title>
        <authorList>
            <person name="Brown C.T."/>
            <person name="Hug L.A."/>
            <person name="Thomas B.C."/>
            <person name="Sharon I."/>
            <person name="Castelle C.J."/>
            <person name="Singh A."/>
            <person name="Wilkins M.J."/>
            <person name="Williams K.H."/>
            <person name="Banfield J.F."/>
        </authorList>
    </citation>
    <scope>NUCLEOTIDE SEQUENCE [LARGE SCALE GENOMIC DNA]</scope>
</reference>
<dbReference type="GO" id="GO:0043024">
    <property type="term" value="F:ribosomal small subunit binding"/>
    <property type="evidence" value="ECO:0007669"/>
    <property type="project" value="TreeGrafter"/>
</dbReference>
<name>A0A0G4B704_9BACT</name>
<organism evidence="3 4">
    <name type="scientific">Berkelbacteria bacterium GW2011_GWE1_39_12</name>
    <dbReference type="NCBI Taxonomy" id="1618337"/>
    <lineage>
        <taxon>Bacteria</taxon>
        <taxon>Candidatus Berkelbacteria</taxon>
    </lineage>
</organism>
<dbReference type="STRING" id="1618337.UT28_C0001G0970"/>
<gene>
    <name evidence="2" type="primary">rbfA</name>
    <name evidence="3" type="ORF">UT28_C0001G0970</name>
</gene>
<sequence length="113" mass="13236">MSTRRVEKVSALLKRELSELIRNDLSEQFGLITIMDIDITPDFKDAKVYISIFNTEEEDKILKTLEGKTRAYQKVLGDKLRMKFTPHLTFKTDNYQEKVDRVDELLKEIDHGS</sequence>
<dbReference type="HAMAP" id="MF_00003">
    <property type="entry name" value="RbfA"/>
    <property type="match status" value="1"/>
</dbReference>
<dbReference type="InterPro" id="IPR023799">
    <property type="entry name" value="RbfA_dom_sf"/>
</dbReference>
<dbReference type="SUPFAM" id="SSF89919">
    <property type="entry name" value="Ribosome-binding factor A, RbfA"/>
    <property type="match status" value="1"/>
</dbReference>
<dbReference type="PANTHER" id="PTHR33515">
    <property type="entry name" value="RIBOSOME-BINDING FACTOR A, CHLOROPLASTIC-RELATED"/>
    <property type="match status" value="1"/>
</dbReference>
<comment type="similarity">
    <text evidence="2">Belongs to the RbfA family.</text>
</comment>
<keyword evidence="1 2" id="KW-0690">Ribosome biogenesis</keyword>
<evidence type="ECO:0000256" key="2">
    <source>
        <dbReference type="HAMAP-Rule" id="MF_00003"/>
    </source>
</evidence>
<dbReference type="InterPro" id="IPR000238">
    <property type="entry name" value="RbfA"/>
</dbReference>
<comment type="subcellular location">
    <subcellularLocation>
        <location evidence="2">Cytoplasm</location>
    </subcellularLocation>
</comment>
<dbReference type="Proteomes" id="UP000035648">
    <property type="component" value="Chromosome"/>
</dbReference>
<dbReference type="PANTHER" id="PTHR33515:SF1">
    <property type="entry name" value="RIBOSOME-BINDING FACTOR A, CHLOROPLASTIC-RELATED"/>
    <property type="match status" value="1"/>
</dbReference>
<dbReference type="AlphaFoldDB" id="A0A0G4B704"/>
<proteinExistence type="inferred from homology"/>
<dbReference type="GO" id="GO:0005829">
    <property type="term" value="C:cytosol"/>
    <property type="evidence" value="ECO:0007669"/>
    <property type="project" value="TreeGrafter"/>
</dbReference>
<evidence type="ECO:0000313" key="4">
    <source>
        <dbReference type="Proteomes" id="UP000035648"/>
    </source>
</evidence>